<keyword evidence="1" id="KW-0343">GTPase activation</keyword>
<feature type="domain" description="Rho-GAP" evidence="2">
    <location>
        <begin position="45"/>
        <end position="135"/>
    </location>
</feature>
<keyword evidence="4" id="KW-1185">Reference proteome</keyword>
<dbReference type="GO" id="GO:0005096">
    <property type="term" value="F:GTPase activator activity"/>
    <property type="evidence" value="ECO:0007669"/>
    <property type="project" value="UniProtKB-KW"/>
</dbReference>
<evidence type="ECO:0000313" key="3">
    <source>
        <dbReference type="EMBL" id="ORY42378.1"/>
    </source>
</evidence>
<dbReference type="EMBL" id="MCGO01000029">
    <property type="protein sequence ID" value="ORY42378.1"/>
    <property type="molecule type" value="Genomic_DNA"/>
</dbReference>
<name>A0A1Y2C5R2_9FUNG</name>
<dbReference type="GO" id="GO:0007165">
    <property type="term" value="P:signal transduction"/>
    <property type="evidence" value="ECO:0007669"/>
    <property type="project" value="InterPro"/>
</dbReference>
<dbReference type="GO" id="GO:0005737">
    <property type="term" value="C:cytoplasm"/>
    <property type="evidence" value="ECO:0007669"/>
    <property type="project" value="TreeGrafter"/>
</dbReference>
<organism evidence="3 4">
    <name type="scientific">Rhizoclosmatium globosum</name>
    <dbReference type="NCBI Taxonomy" id="329046"/>
    <lineage>
        <taxon>Eukaryota</taxon>
        <taxon>Fungi</taxon>
        <taxon>Fungi incertae sedis</taxon>
        <taxon>Chytridiomycota</taxon>
        <taxon>Chytridiomycota incertae sedis</taxon>
        <taxon>Chytridiomycetes</taxon>
        <taxon>Chytridiales</taxon>
        <taxon>Chytriomycetaceae</taxon>
        <taxon>Rhizoclosmatium</taxon>
    </lineage>
</organism>
<sequence length="135" mass="15290">MKNPFGKKKGGESFVKMLTLIPSLIDWLLDAGKALDPTRIVHRDFRISDDIELPAVVYRCIEYLDYHKASKEEGIYRLSGSATAIQQLKLMFNVDGIHIDMVDVHAVAGLLKLYLRELPNPVLTKNLHGEFLNII</sequence>
<gene>
    <name evidence="3" type="ORF">BCR33DRAFT_718505</name>
</gene>
<protein>
    <submittedName>
        <fullName evidence="3">Rho GTPase activation protein</fullName>
    </submittedName>
</protein>
<comment type="caution">
    <text evidence="3">The sequence shown here is derived from an EMBL/GenBank/DDBJ whole genome shotgun (WGS) entry which is preliminary data.</text>
</comment>
<evidence type="ECO:0000259" key="2">
    <source>
        <dbReference type="PROSITE" id="PS50238"/>
    </source>
</evidence>
<dbReference type="Gene3D" id="1.10.555.10">
    <property type="entry name" value="Rho GTPase activation protein"/>
    <property type="match status" value="1"/>
</dbReference>
<dbReference type="InterPro" id="IPR000198">
    <property type="entry name" value="RhoGAP_dom"/>
</dbReference>
<reference evidence="3 4" key="1">
    <citation type="submission" date="2016-07" db="EMBL/GenBank/DDBJ databases">
        <title>Pervasive Adenine N6-methylation of Active Genes in Fungi.</title>
        <authorList>
            <consortium name="DOE Joint Genome Institute"/>
            <person name="Mondo S.J."/>
            <person name="Dannebaum R.O."/>
            <person name="Kuo R.C."/>
            <person name="Labutti K."/>
            <person name="Haridas S."/>
            <person name="Kuo A."/>
            <person name="Salamov A."/>
            <person name="Ahrendt S.R."/>
            <person name="Lipzen A."/>
            <person name="Sullivan W."/>
            <person name="Andreopoulos W.B."/>
            <person name="Clum A."/>
            <person name="Lindquist E."/>
            <person name="Daum C."/>
            <person name="Ramamoorthy G.K."/>
            <person name="Gryganskyi A."/>
            <person name="Culley D."/>
            <person name="Magnuson J.K."/>
            <person name="James T.Y."/>
            <person name="O'Malley M.A."/>
            <person name="Stajich J.E."/>
            <person name="Spatafora J.W."/>
            <person name="Visel A."/>
            <person name="Grigoriev I.V."/>
        </authorList>
    </citation>
    <scope>NUCLEOTIDE SEQUENCE [LARGE SCALE GENOMIC DNA]</scope>
    <source>
        <strain evidence="3 4">JEL800</strain>
    </source>
</reference>
<feature type="non-terminal residue" evidence="3">
    <location>
        <position position="135"/>
    </location>
</feature>
<dbReference type="PANTHER" id="PTHR23176:SF129">
    <property type="entry name" value="RHO GTPASE ACTIVATING PROTEIN AT 16F, ISOFORM E-RELATED"/>
    <property type="match status" value="1"/>
</dbReference>
<accession>A0A1Y2C5R2</accession>
<dbReference type="PANTHER" id="PTHR23176">
    <property type="entry name" value="RHO/RAC/CDC GTPASE-ACTIVATING PROTEIN"/>
    <property type="match status" value="1"/>
</dbReference>
<dbReference type="Proteomes" id="UP000193642">
    <property type="component" value="Unassembled WGS sequence"/>
</dbReference>
<dbReference type="InterPro" id="IPR050729">
    <property type="entry name" value="Rho-GAP"/>
</dbReference>
<dbReference type="SUPFAM" id="SSF48350">
    <property type="entry name" value="GTPase activation domain, GAP"/>
    <property type="match status" value="1"/>
</dbReference>
<dbReference type="PROSITE" id="PS50238">
    <property type="entry name" value="RHOGAP"/>
    <property type="match status" value="1"/>
</dbReference>
<dbReference type="Pfam" id="PF00620">
    <property type="entry name" value="RhoGAP"/>
    <property type="match status" value="1"/>
</dbReference>
<dbReference type="STRING" id="329046.A0A1Y2C5R2"/>
<proteinExistence type="predicted"/>
<dbReference type="InterPro" id="IPR008936">
    <property type="entry name" value="Rho_GTPase_activation_prot"/>
</dbReference>
<dbReference type="OrthoDB" id="185175at2759"/>
<dbReference type="SMART" id="SM00324">
    <property type="entry name" value="RhoGAP"/>
    <property type="match status" value="1"/>
</dbReference>
<evidence type="ECO:0000256" key="1">
    <source>
        <dbReference type="ARBA" id="ARBA00022468"/>
    </source>
</evidence>
<evidence type="ECO:0000313" key="4">
    <source>
        <dbReference type="Proteomes" id="UP000193642"/>
    </source>
</evidence>
<dbReference type="AlphaFoldDB" id="A0A1Y2C5R2"/>